<comment type="similarity">
    <text evidence="1">Belongs to the transferase hexapeptide repeat family.</text>
</comment>
<feature type="region of interest" description="Disordered" evidence="3">
    <location>
        <begin position="1"/>
        <end position="42"/>
    </location>
</feature>
<feature type="compositionally biased region" description="Basic and acidic residues" evidence="3">
    <location>
        <begin position="33"/>
        <end position="42"/>
    </location>
</feature>
<evidence type="ECO:0000256" key="2">
    <source>
        <dbReference type="ARBA" id="ARBA00022679"/>
    </source>
</evidence>
<organism evidence="4 5">
    <name type="scientific">Nocardioides acrostichi</name>
    <dbReference type="NCBI Taxonomy" id="2784339"/>
    <lineage>
        <taxon>Bacteria</taxon>
        <taxon>Bacillati</taxon>
        <taxon>Actinomycetota</taxon>
        <taxon>Actinomycetes</taxon>
        <taxon>Propionibacteriales</taxon>
        <taxon>Nocardioidaceae</taxon>
        <taxon>Nocardioides</taxon>
    </lineage>
</organism>
<dbReference type="GO" id="GO:0008374">
    <property type="term" value="F:O-acyltransferase activity"/>
    <property type="evidence" value="ECO:0007669"/>
    <property type="project" value="TreeGrafter"/>
</dbReference>
<evidence type="ECO:0000313" key="4">
    <source>
        <dbReference type="EMBL" id="MBF4161986.1"/>
    </source>
</evidence>
<keyword evidence="2" id="KW-0808">Transferase</keyword>
<dbReference type="AlphaFoldDB" id="A0A930V165"/>
<dbReference type="EMBL" id="JADIVZ010000003">
    <property type="protein sequence ID" value="MBF4161986.1"/>
    <property type="molecule type" value="Genomic_DNA"/>
</dbReference>
<dbReference type="CDD" id="cd04647">
    <property type="entry name" value="LbH_MAT_like"/>
    <property type="match status" value="1"/>
</dbReference>
<gene>
    <name evidence="4" type="ORF">ISG29_09810</name>
</gene>
<sequence length="285" mass="29649">MGISSGSTSRPSGRRARLKRSQEDSANSRAHVPCREGDGSVNGAHDENVFYPHRVASLPSYVPRPVGRALNAALHAGLAVVDRVGEIAPGTRAAARFGSFGQGTSIGFPPATLMNTGAIHLGSDTLIGRHVTLSAGYGPLDERDLERTLVIGDRCVIGARCSFAAHELIEIGDGVWFGQDVFVCDASHGYRDPHMPIGEQFGAHAPVRIGSGTWIGHGAIVLPGTTIGCNVAVAAGSVVRGEIPDHSVVAGVPARVIRRLENGVGWVGAHGDVREVLDGRIGATG</sequence>
<dbReference type="PANTHER" id="PTHR23416">
    <property type="entry name" value="SIALIC ACID SYNTHASE-RELATED"/>
    <property type="match status" value="1"/>
</dbReference>
<reference evidence="4" key="1">
    <citation type="submission" date="2020-11" db="EMBL/GenBank/DDBJ databases">
        <title>Nocardioides sp. CBS4Y-1, whole genome shotgun sequence.</title>
        <authorList>
            <person name="Tuo L."/>
        </authorList>
    </citation>
    <scope>NUCLEOTIDE SEQUENCE</scope>
    <source>
        <strain evidence="4">CBS4Y-1</strain>
    </source>
</reference>
<dbReference type="PANTHER" id="PTHR23416:SF23">
    <property type="entry name" value="ACETYLTRANSFERASE C18B11.09C-RELATED"/>
    <property type="match status" value="1"/>
</dbReference>
<keyword evidence="5" id="KW-1185">Reference proteome</keyword>
<evidence type="ECO:0000313" key="5">
    <source>
        <dbReference type="Proteomes" id="UP000656804"/>
    </source>
</evidence>
<evidence type="ECO:0000256" key="3">
    <source>
        <dbReference type="SAM" id="MobiDB-lite"/>
    </source>
</evidence>
<feature type="compositionally biased region" description="Low complexity" evidence="3">
    <location>
        <begin position="1"/>
        <end position="11"/>
    </location>
</feature>
<name>A0A930V165_9ACTN</name>
<evidence type="ECO:0000256" key="1">
    <source>
        <dbReference type="ARBA" id="ARBA00007274"/>
    </source>
</evidence>
<dbReference type="SUPFAM" id="SSF51161">
    <property type="entry name" value="Trimeric LpxA-like enzymes"/>
    <property type="match status" value="1"/>
</dbReference>
<dbReference type="InterPro" id="IPR011004">
    <property type="entry name" value="Trimer_LpxA-like_sf"/>
</dbReference>
<dbReference type="Pfam" id="PF00132">
    <property type="entry name" value="Hexapep"/>
    <property type="match status" value="1"/>
</dbReference>
<dbReference type="Gene3D" id="2.160.10.10">
    <property type="entry name" value="Hexapeptide repeat proteins"/>
    <property type="match status" value="1"/>
</dbReference>
<dbReference type="GO" id="GO:0005829">
    <property type="term" value="C:cytosol"/>
    <property type="evidence" value="ECO:0007669"/>
    <property type="project" value="TreeGrafter"/>
</dbReference>
<dbReference type="Proteomes" id="UP000656804">
    <property type="component" value="Unassembled WGS sequence"/>
</dbReference>
<keyword evidence="4" id="KW-0012">Acyltransferase</keyword>
<accession>A0A930V165</accession>
<dbReference type="InterPro" id="IPR001451">
    <property type="entry name" value="Hexapep"/>
</dbReference>
<proteinExistence type="inferred from homology"/>
<protein>
    <submittedName>
        <fullName evidence="4">Acyltransferase</fullName>
    </submittedName>
</protein>
<dbReference type="InterPro" id="IPR051159">
    <property type="entry name" value="Hexapeptide_acetyltransf"/>
</dbReference>
<dbReference type="Pfam" id="PF14602">
    <property type="entry name" value="Hexapep_2"/>
    <property type="match status" value="1"/>
</dbReference>
<comment type="caution">
    <text evidence="4">The sequence shown here is derived from an EMBL/GenBank/DDBJ whole genome shotgun (WGS) entry which is preliminary data.</text>
</comment>